<dbReference type="PROSITE" id="PS51257">
    <property type="entry name" value="PROKAR_LIPOPROTEIN"/>
    <property type="match status" value="1"/>
</dbReference>
<feature type="domain" description="Rhodanese" evidence="2">
    <location>
        <begin position="70"/>
        <end position="149"/>
    </location>
</feature>
<dbReference type="InterPro" id="IPR036873">
    <property type="entry name" value="Rhodanese-like_dom_sf"/>
</dbReference>
<dbReference type="SMART" id="SM00450">
    <property type="entry name" value="RHOD"/>
    <property type="match status" value="2"/>
</dbReference>
<sequence length="325" mass="34765">MKKLLKYLLILALVPTLFLSSCKKDDSVVVGGDNSFEILTTYLVDNDMDLPDVLTGWIVAAPAAADVATFIDTYDILDIRSAADYANGHIEGAVNSTLGNILVDAQNTTKPLLVVCYTGQTAAHAVVALRLSGYLTAKVLKWGMSGWNSTLSGKWEANSGDVNGAAAIGNVSWTTDPIAGIQSFEYPALIVTSTTGPAILEERVESMISGGFKGVSATDVLTNPTNYFINNFWAQADVDHYGHIVGAHRINPLSIENGEIANIDPDATVVTYCWTGQTSSMVTAYLNVLGYNALSLKFGANSMIYPNLEVHKFVTPTTDLPLSTD</sequence>
<gene>
    <name evidence="3" type="ORF">DLK05_00925</name>
</gene>
<keyword evidence="4" id="KW-1185">Reference proteome</keyword>
<evidence type="ECO:0000313" key="3">
    <source>
        <dbReference type="EMBL" id="RUT79947.1"/>
    </source>
</evidence>
<accession>A0A434AZR6</accession>
<organism evidence="3 4">
    <name type="scientific">Ancylomarina longa</name>
    <dbReference type="NCBI Taxonomy" id="2487017"/>
    <lineage>
        <taxon>Bacteria</taxon>
        <taxon>Pseudomonadati</taxon>
        <taxon>Bacteroidota</taxon>
        <taxon>Bacteroidia</taxon>
        <taxon>Marinilabiliales</taxon>
        <taxon>Marinifilaceae</taxon>
        <taxon>Ancylomarina</taxon>
    </lineage>
</organism>
<dbReference type="PANTHER" id="PTHR43031">
    <property type="entry name" value="FAD-DEPENDENT OXIDOREDUCTASE"/>
    <property type="match status" value="1"/>
</dbReference>
<dbReference type="CDD" id="cd00158">
    <property type="entry name" value="RHOD"/>
    <property type="match status" value="2"/>
</dbReference>
<evidence type="ECO:0000313" key="4">
    <source>
        <dbReference type="Proteomes" id="UP000282985"/>
    </source>
</evidence>
<protein>
    <submittedName>
        <fullName evidence="3">Rhodanese-like domain-containing protein</fullName>
    </submittedName>
</protein>
<dbReference type="RefSeq" id="WP_127342090.1">
    <property type="nucleotide sequence ID" value="NZ_RJJX01000001.1"/>
</dbReference>
<name>A0A434AZR6_9BACT</name>
<comment type="caution">
    <text evidence="3">The sequence shown here is derived from an EMBL/GenBank/DDBJ whole genome shotgun (WGS) entry which is preliminary data.</text>
</comment>
<feature type="domain" description="Rhodanese" evidence="2">
    <location>
        <begin position="242"/>
        <end position="310"/>
    </location>
</feature>
<dbReference type="PROSITE" id="PS50206">
    <property type="entry name" value="RHODANESE_3"/>
    <property type="match status" value="2"/>
</dbReference>
<dbReference type="SUPFAM" id="SSF52821">
    <property type="entry name" value="Rhodanese/Cell cycle control phosphatase"/>
    <property type="match status" value="2"/>
</dbReference>
<keyword evidence="1" id="KW-0732">Signal</keyword>
<feature type="signal peptide" evidence="1">
    <location>
        <begin position="1"/>
        <end position="23"/>
    </location>
</feature>
<dbReference type="PANTHER" id="PTHR43031:SF1">
    <property type="entry name" value="PYRIDINE NUCLEOTIDE-DISULPHIDE OXIDOREDUCTASE"/>
    <property type="match status" value="1"/>
</dbReference>
<dbReference type="OrthoDB" id="1450994at2"/>
<feature type="chain" id="PRO_5018995301" evidence="1">
    <location>
        <begin position="24"/>
        <end position="325"/>
    </location>
</feature>
<dbReference type="EMBL" id="RJJX01000001">
    <property type="protein sequence ID" value="RUT79947.1"/>
    <property type="molecule type" value="Genomic_DNA"/>
</dbReference>
<dbReference type="Gene3D" id="3.40.250.10">
    <property type="entry name" value="Rhodanese-like domain"/>
    <property type="match status" value="2"/>
</dbReference>
<dbReference type="AlphaFoldDB" id="A0A434AZR6"/>
<evidence type="ECO:0000259" key="2">
    <source>
        <dbReference type="PROSITE" id="PS50206"/>
    </source>
</evidence>
<dbReference type="Proteomes" id="UP000282985">
    <property type="component" value="Unassembled WGS sequence"/>
</dbReference>
<evidence type="ECO:0000256" key="1">
    <source>
        <dbReference type="SAM" id="SignalP"/>
    </source>
</evidence>
<dbReference type="Pfam" id="PF00581">
    <property type="entry name" value="Rhodanese"/>
    <property type="match status" value="2"/>
</dbReference>
<proteinExistence type="predicted"/>
<dbReference type="InterPro" id="IPR050229">
    <property type="entry name" value="GlpE_sulfurtransferase"/>
</dbReference>
<dbReference type="InterPro" id="IPR001763">
    <property type="entry name" value="Rhodanese-like_dom"/>
</dbReference>
<reference evidence="3 4" key="1">
    <citation type="submission" date="2018-11" db="EMBL/GenBank/DDBJ databases">
        <title>Parancylomarina longa gen. nov., sp. nov., isolated from sediments of southern Okinawa.</title>
        <authorList>
            <person name="Fu T."/>
        </authorList>
    </citation>
    <scope>NUCLEOTIDE SEQUENCE [LARGE SCALE GENOMIC DNA]</scope>
    <source>
        <strain evidence="3 4">T3-2 S1-C</strain>
    </source>
</reference>